<dbReference type="RefSeq" id="XP_007771870.1">
    <property type="nucleotide sequence ID" value="XM_007773680.1"/>
</dbReference>
<dbReference type="Proteomes" id="UP000053558">
    <property type="component" value="Unassembled WGS sequence"/>
</dbReference>
<evidence type="ECO:0000313" key="1">
    <source>
        <dbReference type="EMBL" id="EIW77720.1"/>
    </source>
</evidence>
<keyword evidence="2" id="KW-1185">Reference proteome</keyword>
<protein>
    <submittedName>
        <fullName evidence="1">Uncharacterized protein</fullName>
    </submittedName>
</protein>
<dbReference type="EMBL" id="JH711583">
    <property type="protein sequence ID" value="EIW77720.1"/>
    <property type="molecule type" value="Genomic_DNA"/>
</dbReference>
<dbReference type="GeneID" id="19209369"/>
<dbReference type="KEGG" id="cput:CONPUDRAFT_75528"/>
<proteinExistence type="predicted"/>
<name>A0A5M3MFM8_CONPW</name>
<gene>
    <name evidence="1" type="ORF">CONPUDRAFT_75528</name>
</gene>
<comment type="caution">
    <text evidence="1">The sequence shown here is derived from an EMBL/GenBank/DDBJ whole genome shotgun (WGS) entry which is preliminary data.</text>
</comment>
<reference evidence="2" key="1">
    <citation type="journal article" date="2012" name="Science">
        <title>The Paleozoic origin of enzymatic lignin decomposition reconstructed from 31 fungal genomes.</title>
        <authorList>
            <person name="Floudas D."/>
            <person name="Binder M."/>
            <person name="Riley R."/>
            <person name="Barry K."/>
            <person name="Blanchette R.A."/>
            <person name="Henrissat B."/>
            <person name="Martinez A.T."/>
            <person name="Otillar R."/>
            <person name="Spatafora J.W."/>
            <person name="Yadav J.S."/>
            <person name="Aerts A."/>
            <person name="Benoit I."/>
            <person name="Boyd A."/>
            <person name="Carlson A."/>
            <person name="Copeland A."/>
            <person name="Coutinho P.M."/>
            <person name="de Vries R.P."/>
            <person name="Ferreira P."/>
            <person name="Findley K."/>
            <person name="Foster B."/>
            <person name="Gaskell J."/>
            <person name="Glotzer D."/>
            <person name="Gorecki P."/>
            <person name="Heitman J."/>
            <person name="Hesse C."/>
            <person name="Hori C."/>
            <person name="Igarashi K."/>
            <person name="Jurgens J.A."/>
            <person name="Kallen N."/>
            <person name="Kersten P."/>
            <person name="Kohler A."/>
            <person name="Kuees U."/>
            <person name="Kumar T.K.A."/>
            <person name="Kuo A."/>
            <person name="LaButti K."/>
            <person name="Larrondo L.F."/>
            <person name="Lindquist E."/>
            <person name="Ling A."/>
            <person name="Lombard V."/>
            <person name="Lucas S."/>
            <person name="Lundell T."/>
            <person name="Martin R."/>
            <person name="McLaughlin D.J."/>
            <person name="Morgenstern I."/>
            <person name="Morin E."/>
            <person name="Murat C."/>
            <person name="Nagy L.G."/>
            <person name="Nolan M."/>
            <person name="Ohm R.A."/>
            <person name="Patyshakuliyeva A."/>
            <person name="Rokas A."/>
            <person name="Ruiz-Duenas F.J."/>
            <person name="Sabat G."/>
            <person name="Salamov A."/>
            <person name="Samejima M."/>
            <person name="Schmutz J."/>
            <person name="Slot J.C."/>
            <person name="St John F."/>
            <person name="Stenlid J."/>
            <person name="Sun H."/>
            <person name="Sun S."/>
            <person name="Syed K."/>
            <person name="Tsang A."/>
            <person name="Wiebenga A."/>
            <person name="Young D."/>
            <person name="Pisabarro A."/>
            <person name="Eastwood D.C."/>
            <person name="Martin F."/>
            <person name="Cullen D."/>
            <person name="Grigoriev I.V."/>
            <person name="Hibbett D.S."/>
        </authorList>
    </citation>
    <scope>NUCLEOTIDE SEQUENCE [LARGE SCALE GENOMIC DNA]</scope>
    <source>
        <strain evidence="2">RWD-64-598 SS2</strain>
    </source>
</reference>
<organism evidence="1 2">
    <name type="scientific">Coniophora puteana (strain RWD-64-598)</name>
    <name type="common">Brown rot fungus</name>
    <dbReference type="NCBI Taxonomy" id="741705"/>
    <lineage>
        <taxon>Eukaryota</taxon>
        <taxon>Fungi</taxon>
        <taxon>Dikarya</taxon>
        <taxon>Basidiomycota</taxon>
        <taxon>Agaricomycotina</taxon>
        <taxon>Agaricomycetes</taxon>
        <taxon>Agaricomycetidae</taxon>
        <taxon>Boletales</taxon>
        <taxon>Coniophorineae</taxon>
        <taxon>Coniophoraceae</taxon>
        <taxon>Coniophora</taxon>
    </lineage>
</organism>
<dbReference type="AlphaFoldDB" id="A0A5M3MFM8"/>
<evidence type="ECO:0000313" key="2">
    <source>
        <dbReference type="Proteomes" id="UP000053558"/>
    </source>
</evidence>
<sequence>MPPTSESNTTEDFFSDLQVGKWTSAAIEARREWDRLRVQEQLSGYKTQQAVVIREQLRNDENRRKGEPLRPVVFVDELVCLTATLSYADWDDMDNDDHFRLWTVRGCEDATYHLESLTMQLVSDRTPFELGSLEFLRWQLAIERGVEEGKFVLEELKYTVNCLLGYHNRIHRVQHALRQLVGDDSTEWRETDRVGCLMTNYMMLYCRTRNSTIEAFLVLDT</sequence>
<accession>A0A5M3MFM8</accession>